<feature type="compositionally biased region" description="Basic and acidic residues" evidence="1">
    <location>
        <begin position="159"/>
        <end position="169"/>
    </location>
</feature>
<feature type="region of interest" description="Disordered" evidence="1">
    <location>
        <begin position="151"/>
        <end position="171"/>
    </location>
</feature>
<reference evidence="3 4" key="1">
    <citation type="submission" date="2014-07" db="EMBL/GenBank/DDBJ databases">
        <title>Genomic and transcriptomic analysis on Apis cerana provide comprehensive insights into honey bee biology.</title>
        <authorList>
            <person name="Diao Q."/>
            <person name="Sun L."/>
            <person name="Zheng H."/>
            <person name="Zheng H."/>
            <person name="Xu S."/>
            <person name="Wang S."/>
            <person name="Zeng Z."/>
            <person name="Hu F."/>
            <person name="Su S."/>
            <person name="Wu J."/>
        </authorList>
    </citation>
    <scope>NUCLEOTIDE SEQUENCE [LARGE SCALE GENOMIC DNA]</scope>
    <source>
        <tissue evidence="3">Pupae without intestine</tissue>
    </source>
</reference>
<feature type="transmembrane region" description="Helical" evidence="2">
    <location>
        <begin position="62"/>
        <end position="79"/>
    </location>
</feature>
<evidence type="ECO:0008006" key="5">
    <source>
        <dbReference type="Google" id="ProtNLM"/>
    </source>
</evidence>
<evidence type="ECO:0000256" key="2">
    <source>
        <dbReference type="SAM" id="Phobius"/>
    </source>
</evidence>
<keyword evidence="2" id="KW-1133">Transmembrane helix</keyword>
<accession>A0A2A3E3G1</accession>
<feature type="region of interest" description="Disordered" evidence="1">
    <location>
        <begin position="203"/>
        <end position="233"/>
    </location>
</feature>
<evidence type="ECO:0000313" key="4">
    <source>
        <dbReference type="Proteomes" id="UP000242457"/>
    </source>
</evidence>
<dbReference type="AlphaFoldDB" id="A0A2A3E3G1"/>
<dbReference type="OrthoDB" id="6513616at2759"/>
<evidence type="ECO:0000313" key="3">
    <source>
        <dbReference type="EMBL" id="PBC26238.1"/>
    </source>
</evidence>
<sequence>MYQQKKKTEIEVFREMIPDATPETMAIFQDCMKTDAFFKSALPYSCLSSFLAYLVLPKTSGMAKPFVTGLIGISMYVFGKITYTPVCYRKAFGTRPITKPIEKRKQLQNTDDIESFAQDQEKYSIHFDNVTEEKSVWDNLDTQSESNTNEFYDATDNLQDEKKNESQEKQKKRVTYNDLWIQYRKQEMKNQFDDIEKYKVQTQTSKSLECQQNKLPKESAIPEGEFDEKNTWD</sequence>
<feature type="compositionally biased region" description="Polar residues" evidence="1">
    <location>
        <begin position="203"/>
        <end position="214"/>
    </location>
</feature>
<evidence type="ECO:0000256" key="1">
    <source>
        <dbReference type="SAM" id="MobiDB-lite"/>
    </source>
</evidence>
<protein>
    <recommendedName>
        <fullName evidence="5">OCIA domain-containing protein</fullName>
    </recommendedName>
</protein>
<keyword evidence="2" id="KW-0472">Membrane</keyword>
<keyword evidence="4" id="KW-1185">Reference proteome</keyword>
<name>A0A2A3E3G1_APICC</name>
<dbReference type="Proteomes" id="UP000242457">
    <property type="component" value="Unassembled WGS sequence"/>
</dbReference>
<organism evidence="3 4">
    <name type="scientific">Apis cerana cerana</name>
    <name type="common">Oriental honeybee</name>
    <dbReference type="NCBI Taxonomy" id="94128"/>
    <lineage>
        <taxon>Eukaryota</taxon>
        <taxon>Metazoa</taxon>
        <taxon>Ecdysozoa</taxon>
        <taxon>Arthropoda</taxon>
        <taxon>Hexapoda</taxon>
        <taxon>Insecta</taxon>
        <taxon>Pterygota</taxon>
        <taxon>Neoptera</taxon>
        <taxon>Endopterygota</taxon>
        <taxon>Hymenoptera</taxon>
        <taxon>Apocrita</taxon>
        <taxon>Aculeata</taxon>
        <taxon>Apoidea</taxon>
        <taxon>Anthophila</taxon>
        <taxon>Apidae</taxon>
        <taxon>Apis</taxon>
    </lineage>
</organism>
<feature type="transmembrane region" description="Helical" evidence="2">
    <location>
        <begin position="36"/>
        <end position="56"/>
    </location>
</feature>
<proteinExistence type="predicted"/>
<dbReference type="EMBL" id="KZ288403">
    <property type="protein sequence ID" value="PBC26238.1"/>
    <property type="molecule type" value="Genomic_DNA"/>
</dbReference>
<gene>
    <name evidence="3" type="ORF">APICC_04783</name>
</gene>
<keyword evidence="2" id="KW-0812">Transmembrane</keyword>